<name>A0ACC6U9E6_9BURK</name>
<keyword evidence="2" id="KW-1185">Reference proteome</keyword>
<evidence type="ECO:0000313" key="2">
    <source>
        <dbReference type="Proteomes" id="UP001558850"/>
    </source>
</evidence>
<organism evidence="1 2">
    <name type="scientific">Paraburkholderia phymatum</name>
    <dbReference type="NCBI Taxonomy" id="148447"/>
    <lineage>
        <taxon>Bacteria</taxon>
        <taxon>Pseudomonadati</taxon>
        <taxon>Pseudomonadota</taxon>
        <taxon>Betaproteobacteria</taxon>
        <taxon>Burkholderiales</taxon>
        <taxon>Burkholderiaceae</taxon>
        <taxon>Paraburkholderia</taxon>
    </lineage>
</organism>
<reference evidence="1" key="1">
    <citation type="submission" date="2024-07" db="EMBL/GenBank/DDBJ databases">
        <title>A survey of Mimosa microsymbionts across Brazilian biomes reveals a high diversity of Paraburkholderia nodulating endemic species, but also that Cupriavidus is common as a symbiont of widespread species.</title>
        <authorList>
            <person name="Rouws L."/>
            <person name="Barauna A."/>
            <person name="Beukes C."/>
            <person name="Rouws J.R.C."/>
            <person name="De Faria S.M."/>
            <person name="Gross E."/>
            <person name="Bueno Dos Reis Junior F."/>
            <person name="Simon M.F."/>
            <person name="Maluk M."/>
            <person name="Odee D.W."/>
            <person name="Kenicer G."/>
            <person name="Young J.P.W."/>
            <person name="Reis V.M."/>
            <person name="Zilli J."/>
            <person name="James E.K."/>
        </authorList>
    </citation>
    <scope>NUCLEOTIDE SEQUENCE</scope>
    <source>
        <strain evidence="1">EG181B</strain>
    </source>
</reference>
<dbReference type="EC" id="1.-.-.-" evidence="1"/>
<proteinExistence type="predicted"/>
<evidence type="ECO:0000313" key="1">
    <source>
        <dbReference type="EMBL" id="MEX3936264.1"/>
    </source>
</evidence>
<dbReference type="Proteomes" id="UP001558850">
    <property type="component" value="Unassembled WGS sequence"/>
</dbReference>
<dbReference type="EMBL" id="JBFRCH010000029">
    <property type="protein sequence ID" value="MEX3936264.1"/>
    <property type="molecule type" value="Genomic_DNA"/>
</dbReference>
<gene>
    <name evidence="1" type="ORF">AB4Y32_31510</name>
</gene>
<protein>
    <submittedName>
        <fullName evidence="1">NADPH-dependent FMN reductase</fullName>
        <ecNumber evidence="1">1.-.-.-</ecNumber>
    </submittedName>
</protein>
<keyword evidence="1" id="KW-0560">Oxidoreductase</keyword>
<comment type="caution">
    <text evidence="1">The sequence shown here is derived from an EMBL/GenBank/DDBJ whole genome shotgun (WGS) entry which is preliminary data.</text>
</comment>
<accession>A0ACC6U9E6</accession>
<sequence>MLKNAIDWISRPRVDGSSAVALMAGKAALMCASPGQPGGLRFQTGMGAVLDKLGMPVIPQAFAAGMAHEVFDAQGQLKDSTATRLASGMGEALYRMALRLG</sequence>